<feature type="compositionally biased region" description="Basic residues" evidence="1">
    <location>
        <begin position="227"/>
        <end position="256"/>
    </location>
</feature>
<evidence type="ECO:0000256" key="1">
    <source>
        <dbReference type="SAM" id="MobiDB-lite"/>
    </source>
</evidence>
<dbReference type="EMBL" id="GG745348">
    <property type="protein sequence ID" value="KNE65572.1"/>
    <property type="molecule type" value="Genomic_DNA"/>
</dbReference>
<dbReference type="VEuPathDB" id="FungiDB:AMAG_09553"/>
<reference evidence="2 3" key="1">
    <citation type="submission" date="2009-11" db="EMBL/GenBank/DDBJ databases">
        <title>Annotation of Allomyces macrogynus ATCC 38327.</title>
        <authorList>
            <consortium name="The Broad Institute Genome Sequencing Platform"/>
            <person name="Russ C."/>
            <person name="Cuomo C."/>
            <person name="Burger G."/>
            <person name="Gray M.W."/>
            <person name="Holland P.W.H."/>
            <person name="King N."/>
            <person name="Lang F.B.F."/>
            <person name="Roger A.J."/>
            <person name="Ruiz-Trillo I."/>
            <person name="Young S.K."/>
            <person name="Zeng Q."/>
            <person name="Gargeya S."/>
            <person name="Fitzgerald M."/>
            <person name="Haas B."/>
            <person name="Abouelleil A."/>
            <person name="Alvarado L."/>
            <person name="Arachchi H.M."/>
            <person name="Berlin A."/>
            <person name="Chapman S.B."/>
            <person name="Gearin G."/>
            <person name="Goldberg J."/>
            <person name="Griggs A."/>
            <person name="Gujja S."/>
            <person name="Hansen M."/>
            <person name="Heiman D."/>
            <person name="Howarth C."/>
            <person name="Larimer J."/>
            <person name="Lui A."/>
            <person name="MacDonald P.J.P."/>
            <person name="McCowen C."/>
            <person name="Montmayeur A."/>
            <person name="Murphy C."/>
            <person name="Neiman D."/>
            <person name="Pearson M."/>
            <person name="Priest M."/>
            <person name="Roberts A."/>
            <person name="Saif S."/>
            <person name="Shea T."/>
            <person name="Sisk P."/>
            <person name="Stolte C."/>
            <person name="Sykes S."/>
            <person name="Wortman J."/>
            <person name="Nusbaum C."/>
            <person name="Birren B."/>
        </authorList>
    </citation>
    <scope>NUCLEOTIDE SEQUENCE [LARGE SCALE GENOMIC DNA]</scope>
    <source>
        <strain evidence="2 3">ATCC 38327</strain>
    </source>
</reference>
<feature type="region of interest" description="Disordered" evidence="1">
    <location>
        <begin position="215"/>
        <end position="316"/>
    </location>
</feature>
<evidence type="ECO:0000313" key="3">
    <source>
        <dbReference type="Proteomes" id="UP000054350"/>
    </source>
</evidence>
<name>A0A0L0SST7_ALLM3</name>
<accession>A0A0L0SST7</accession>
<proteinExistence type="predicted"/>
<gene>
    <name evidence="2" type="ORF">AMAG_09553</name>
</gene>
<dbReference type="Proteomes" id="UP000054350">
    <property type="component" value="Unassembled WGS sequence"/>
</dbReference>
<dbReference type="AlphaFoldDB" id="A0A0L0SST7"/>
<protein>
    <submittedName>
        <fullName evidence="2">Uncharacterized protein</fullName>
    </submittedName>
</protein>
<organism evidence="2 3">
    <name type="scientific">Allomyces macrogynus (strain ATCC 38327)</name>
    <name type="common">Allomyces javanicus var. macrogynus</name>
    <dbReference type="NCBI Taxonomy" id="578462"/>
    <lineage>
        <taxon>Eukaryota</taxon>
        <taxon>Fungi</taxon>
        <taxon>Fungi incertae sedis</taxon>
        <taxon>Blastocladiomycota</taxon>
        <taxon>Blastocladiomycetes</taxon>
        <taxon>Blastocladiales</taxon>
        <taxon>Blastocladiaceae</taxon>
        <taxon>Allomyces</taxon>
    </lineage>
</organism>
<evidence type="ECO:0000313" key="2">
    <source>
        <dbReference type="EMBL" id="KNE65572.1"/>
    </source>
</evidence>
<reference evidence="3" key="2">
    <citation type="submission" date="2009-11" db="EMBL/GenBank/DDBJ databases">
        <title>The Genome Sequence of Allomyces macrogynus strain ATCC 38327.</title>
        <authorList>
            <consortium name="The Broad Institute Genome Sequencing Platform"/>
            <person name="Russ C."/>
            <person name="Cuomo C."/>
            <person name="Shea T."/>
            <person name="Young S.K."/>
            <person name="Zeng Q."/>
            <person name="Koehrsen M."/>
            <person name="Haas B."/>
            <person name="Borodovsky M."/>
            <person name="Guigo R."/>
            <person name="Alvarado L."/>
            <person name="Berlin A."/>
            <person name="Borenstein D."/>
            <person name="Chen Z."/>
            <person name="Engels R."/>
            <person name="Freedman E."/>
            <person name="Gellesch M."/>
            <person name="Goldberg J."/>
            <person name="Griggs A."/>
            <person name="Gujja S."/>
            <person name="Heiman D."/>
            <person name="Hepburn T."/>
            <person name="Howarth C."/>
            <person name="Jen D."/>
            <person name="Larson L."/>
            <person name="Lewis B."/>
            <person name="Mehta T."/>
            <person name="Park D."/>
            <person name="Pearson M."/>
            <person name="Roberts A."/>
            <person name="Saif S."/>
            <person name="Shenoy N."/>
            <person name="Sisk P."/>
            <person name="Stolte C."/>
            <person name="Sykes S."/>
            <person name="Walk T."/>
            <person name="White J."/>
            <person name="Yandava C."/>
            <person name="Burger G."/>
            <person name="Gray M.W."/>
            <person name="Holland P.W.H."/>
            <person name="King N."/>
            <person name="Lang F.B.F."/>
            <person name="Roger A.J."/>
            <person name="Ruiz-Trillo I."/>
            <person name="Lander E."/>
            <person name="Nusbaum C."/>
        </authorList>
    </citation>
    <scope>NUCLEOTIDE SEQUENCE [LARGE SCALE GENOMIC DNA]</scope>
    <source>
        <strain evidence="3">ATCC 38327</strain>
    </source>
</reference>
<feature type="compositionally biased region" description="Polar residues" evidence="1">
    <location>
        <begin position="307"/>
        <end position="316"/>
    </location>
</feature>
<dbReference type="OrthoDB" id="5670728at2759"/>
<feature type="compositionally biased region" description="Pro residues" evidence="1">
    <location>
        <begin position="282"/>
        <end position="292"/>
    </location>
</feature>
<sequence>MGTKELAKSCAWDALVDPNRVFYRDDDIEKDAYNYFVKTIADEDTAKEQERLWVQAVVQQIGQPNLAVVQPAQRNQSYSQQATSPPTLNWAAECVAKKTIKSELNKAKSAMARVAKENRNSLPHLASRLFGDKHDDDLEKLQEWVLLLRFCTLNWPTAQRKINDNMHPFQAASQDAHIWTLLGYVKQALDSMDQTDFQLLIARLKTWDTTTATLATRACRPHPPARPQRRRAPKPRPKTTRTGRRSSSLRRRRPRSTRTSSRRCWPCGSRTRSSHASGTGRPLPPSTFPPPPRTRRTPRSTRAWSRCSPSSPWTRP</sequence>
<keyword evidence="3" id="KW-1185">Reference proteome</keyword>